<feature type="region of interest" description="Disordered" evidence="1">
    <location>
        <begin position="1"/>
        <end position="25"/>
    </location>
</feature>
<evidence type="ECO:0000313" key="3">
    <source>
        <dbReference type="Proteomes" id="UP000694892"/>
    </source>
</evidence>
<evidence type="ECO:0000256" key="1">
    <source>
        <dbReference type="SAM" id="MobiDB-lite"/>
    </source>
</evidence>
<organism evidence="2 3">
    <name type="scientific">Xenopus laevis</name>
    <name type="common">African clawed frog</name>
    <dbReference type="NCBI Taxonomy" id="8355"/>
    <lineage>
        <taxon>Eukaryota</taxon>
        <taxon>Metazoa</taxon>
        <taxon>Chordata</taxon>
        <taxon>Craniata</taxon>
        <taxon>Vertebrata</taxon>
        <taxon>Euteleostomi</taxon>
        <taxon>Amphibia</taxon>
        <taxon>Batrachia</taxon>
        <taxon>Anura</taxon>
        <taxon>Pipoidea</taxon>
        <taxon>Pipidae</taxon>
        <taxon>Xenopodinae</taxon>
        <taxon>Xenopus</taxon>
        <taxon>Xenopus</taxon>
    </lineage>
</organism>
<proteinExistence type="predicted"/>
<accession>A0A974C0Y8</accession>
<dbReference type="AlphaFoldDB" id="A0A974C0Y8"/>
<feature type="compositionally biased region" description="Polar residues" evidence="1">
    <location>
        <begin position="13"/>
        <end position="25"/>
    </location>
</feature>
<dbReference type="EMBL" id="CM004482">
    <property type="protein sequence ID" value="OCT64583.1"/>
    <property type="molecule type" value="Genomic_DNA"/>
</dbReference>
<gene>
    <name evidence="2" type="ORF">XELAEV_18045682mg</name>
</gene>
<reference evidence="3" key="1">
    <citation type="journal article" date="2016" name="Nature">
        <title>Genome evolution in the allotetraploid frog Xenopus laevis.</title>
        <authorList>
            <person name="Session A.M."/>
            <person name="Uno Y."/>
            <person name="Kwon T."/>
            <person name="Chapman J.A."/>
            <person name="Toyoda A."/>
            <person name="Takahashi S."/>
            <person name="Fukui A."/>
            <person name="Hikosaka A."/>
            <person name="Suzuki A."/>
            <person name="Kondo M."/>
            <person name="van Heeringen S.J."/>
            <person name="Quigley I."/>
            <person name="Heinz S."/>
            <person name="Ogino H."/>
            <person name="Ochi H."/>
            <person name="Hellsten U."/>
            <person name="Lyons J.B."/>
            <person name="Simakov O."/>
            <person name="Putnam N."/>
            <person name="Stites J."/>
            <person name="Kuroki Y."/>
            <person name="Tanaka T."/>
            <person name="Michiue T."/>
            <person name="Watanabe M."/>
            <person name="Bogdanovic O."/>
            <person name="Lister R."/>
            <person name="Georgiou G."/>
            <person name="Paranjpe S.S."/>
            <person name="van Kruijsbergen I."/>
            <person name="Shu S."/>
            <person name="Carlson J."/>
            <person name="Kinoshita T."/>
            <person name="Ohta Y."/>
            <person name="Mawaribuchi S."/>
            <person name="Jenkins J."/>
            <person name="Grimwood J."/>
            <person name="Schmutz J."/>
            <person name="Mitros T."/>
            <person name="Mozaffari S.V."/>
            <person name="Suzuki Y."/>
            <person name="Haramoto Y."/>
            <person name="Yamamoto T.S."/>
            <person name="Takagi C."/>
            <person name="Heald R."/>
            <person name="Miller K."/>
            <person name="Haudenschild C."/>
            <person name="Kitzman J."/>
            <person name="Nakayama T."/>
            <person name="Izutsu Y."/>
            <person name="Robert J."/>
            <person name="Fortriede J."/>
            <person name="Burns K."/>
            <person name="Lotay V."/>
            <person name="Karimi K."/>
            <person name="Yasuoka Y."/>
            <person name="Dichmann D.S."/>
            <person name="Flajnik M.F."/>
            <person name="Houston D.W."/>
            <person name="Shendure J."/>
            <person name="DuPasquier L."/>
            <person name="Vize P.D."/>
            <person name="Zorn A.M."/>
            <person name="Ito M."/>
            <person name="Marcotte E.M."/>
            <person name="Wallingford J.B."/>
            <person name="Ito Y."/>
            <person name="Asashima M."/>
            <person name="Ueno N."/>
            <person name="Matsuda Y."/>
            <person name="Veenstra G.J."/>
            <person name="Fujiyama A."/>
            <person name="Harland R.M."/>
            <person name="Taira M."/>
            <person name="Rokhsar D.S."/>
        </authorList>
    </citation>
    <scope>NUCLEOTIDE SEQUENCE [LARGE SCALE GENOMIC DNA]</scope>
    <source>
        <strain evidence="3">J</strain>
    </source>
</reference>
<sequence length="69" mass="7839">MNPQPISIHKITNRPTPFSSVKRNPVKSNNCSRDVILSGLCNKRHRGSFKNSGQICTWAVTHRNHRISD</sequence>
<name>A0A974C0Y8_XENLA</name>
<evidence type="ECO:0000313" key="2">
    <source>
        <dbReference type="EMBL" id="OCT64583.1"/>
    </source>
</evidence>
<protein>
    <submittedName>
        <fullName evidence="2">Uncharacterized protein</fullName>
    </submittedName>
</protein>
<dbReference type="Proteomes" id="UP000694892">
    <property type="component" value="Chromosome 9_10L"/>
</dbReference>